<keyword evidence="1" id="KW-0732">Signal</keyword>
<reference evidence="2 3" key="1">
    <citation type="journal article" date="2015" name="Genome Announc.">
        <title>Draft Genome Sequence and Gene Annotation of the Entomopathogenic Fungus Verticillium hemipterigenum.</title>
        <authorList>
            <person name="Horn F."/>
            <person name="Habel A."/>
            <person name="Scharf D.H."/>
            <person name="Dworschak J."/>
            <person name="Brakhage A.A."/>
            <person name="Guthke R."/>
            <person name="Hertweck C."/>
            <person name="Linde J."/>
        </authorList>
    </citation>
    <scope>NUCLEOTIDE SEQUENCE [LARGE SCALE GENOMIC DNA]</scope>
</reference>
<protein>
    <recommendedName>
        <fullName evidence="4">Lysine-specific metallo-endopeptidase domain-containing protein</fullName>
    </recommendedName>
</protein>
<sequence>MSRSVLRLLFSSAVVLGAAVQEFTGATYLANGTILEGASAIQFSTANTGSCDIFKTPFREAAESCKRYAEGTLDYLTRRPEGDLLQYFLRTDLAAREQIKELYTKIGQRCGQANPLEGIELACHEPRCDTLPILYSIVQNSQTKDVSILVCPNFWASFDIHSPYKTLCQLSGRRQAPPISANFLEMVAWSKEIGAMDPFEGGSLSRGHGSWAGYAHEYAHYCENLGE</sequence>
<evidence type="ECO:0000313" key="2">
    <source>
        <dbReference type="EMBL" id="CEJ90636.1"/>
    </source>
</evidence>
<dbReference type="AlphaFoldDB" id="A0A0A1T0I1"/>
<dbReference type="InterPro" id="IPR024079">
    <property type="entry name" value="MetalloPept_cat_dom_sf"/>
</dbReference>
<gene>
    <name evidence="2" type="ORF">VHEMI06404</name>
</gene>
<feature type="chain" id="PRO_5001978759" description="Lysine-specific metallo-endopeptidase domain-containing protein" evidence="1">
    <location>
        <begin position="18"/>
        <end position="227"/>
    </location>
</feature>
<evidence type="ECO:0000313" key="3">
    <source>
        <dbReference type="Proteomes" id="UP000039046"/>
    </source>
</evidence>
<dbReference type="HOGENOM" id="CLU_1116409_0_0_1"/>
<feature type="signal peptide" evidence="1">
    <location>
        <begin position="1"/>
        <end position="17"/>
    </location>
</feature>
<accession>A0A0A1T0I1</accession>
<dbReference type="Gene3D" id="3.40.390.10">
    <property type="entry name" value="Collagenase (Catalytic Domain)"/>
    <property type="match status" value="1"/>
</dbReference>
<name>A0A0A1T0I1_9HYPO</name>
<organism evidence="2 3">
    <name type="scientific">[Torrubiella] hemipterigena</name>
    <dbReference type="NCBI Taxonomy" id="1531966"/>
    <lineage>
        <taxon>Eukaryota</taxon>
        <taxon>Fungi</taxon>
        <taxon>Dikarya</taxon>
        <taxon>Ascomycota</taxon>
        <taxon>Pezizomycotina</taxon>
        <taxon>Sordariomycetes</taxon>
        <taxon>Hypocreomycetidae</taxon>
        <taxon>Hypocreales</taxon>
        <taxon>Clavicipitaceae</taxon>
        <taxon>Clavicipitaceae incertae sedis</taxon>
        <taxon>'Torrubiella' clade</taxon>
    </lineage>
</organism>
<proteinExistence type="predicted"/>
<dbReference type="GO" id="GO:0008237">
    <property type="term" value="F:metallopeptidase activity"/>
    <property type="evidence" value="ECO:0007669"/>
    <property type="project" value="InterPro"/>
</dbReference>
<dbReference type="EMBL" id="CDHN01000003">
    <property type="protein sequence ID" value="CEJ90636.1"/>
    <property type="molecule type" value="Genomic_DNA"/>
</dbReference>
<keyword evidence="3" id="KW-1185">Reference proteome</keyword>
<evidence type="ECO:0008006" key="4">
    <source>
        <dbReference type="Google" id="ProtNLM"/>
    </source>
</evidence>
<evidence type="ECO:0000256" key="1">
    <source>
        <dbReference type="SAM" id="SignalP"/>
    </source>
</evidence>
<dbReference type="Proteomes" id="UP000039046">
    <property type="component" value="Unassembled WGS sequence"/>
</dbReference>